<dbReference type="EMBL" id="VJZE01000002">
    <property type="protein sequence ID" value="MPY38517.1"/>
    <property type="molecule type" value="Genomic_DNA"/>
</dbReference>
<protein>
    <submittedName>
        <fullName evidence="1">Uncharacterized protein</fullName>
    </submittedName>
</protein>
<organism evidence="1 2">
    <name type="scientific">Streptomyces phyllanthi</name>
    <dbReference type="NCBI Taxonomy" id="1803180"/>
    <lineage>
        <taxon>Bacteria</taxon>
        <taxon>Bacillati</taxon>
        <taxon>Actinomycetota</taxon>
        <taxon>Actinomycetes</taxon>
        <taxon>Kitasatosporales</taxon>
        <taxon>Streptomycetaceae</taxon>
        <taxon>Streptomyces</taxon>
    </lineage>
</organism>
<dbReference type="AlphaFoldDB" id="A0A5N8VTF3"/>
<reference evidence="1 2" key="1">
    <citation type="submission" date="2019-07" db="EMBL/GenBank/DDBJ databases">
        <title>New species of Amycolatopsis and Streptomyces.</title>
        <authorList>
            <person name="Duangmal K."/>
            <person name="Teo W.F.A."/>
            <person name="Lipun K."/>
        </authorList>
    </citation>
    <scope>NUCLEOTIDE SEQUENCE [LARGE SCALE GENOMIC DNA]</scope>
    <source>
        <strain evidence="1 2">TISTR 2346</strain>
    </source>
</reference>
<accession>A0A5N8VTF3</accession>
<evidence type="ECO:0000313" key="1">
    <source>
        <dbReference type="EMBL" id="MPY38517.1"/>
    </source>
</evidence>
<proteinExistence type="predicted"/>
<dbReference type="Proteomes" id="UP000326979">
    <property type="component" value="Unassembled WGS sequence"/>
</dbReference>
<sequence>MDVLLRYNLLHVAAEASNGSWLAQICPRTPIRFLQGPHEVLELVADFQQQLRDATDVTL</sequence>
<gene>
    <name evidence="1" type="ORF">FNH04_00620</name>
</gene>
<keyword evidence="2" id="KW-1185">Reference proteome</keyword>
<comment type="caution">
    <text evidence="1">The sequence shown here is derived from an EMBL/GenBank/DDBJ whole genome shotgun (WGS) entry which is preliminary data.</text>
</comment>
<evidence type="ECO:0000313" key="2">
    <source>
        <dbReference type="Proteomes" id="UP000326979"/>
    </source>
</evidence>
<dbReference type="OrthoDB" id="4309866at2"/>
<name>A0A5N8VTF3_9ACTN</name>